<evidence type="ECO:0000256" key="1">
    <source>
        <dbReference type="ARBA" id="ARBA00006583"/>
    </source>
</evidence>
<dbReference type="PANTHER" id="PTHR30050:SF2">
    <property type="entry name" value="CHROMOSOMAL REPLICATION INITIATOR PROTEIN DNAA"/>
    <property type="match status" value="1"/>
</dbReference>
<comment type="similarity">
    <text evidence="1 9">Belongs to the DnaA family.</text>
</comment>
<evidence type="ECO:0000256" key="8">
    <source>
        <dbReference type="RuleBase" id="RU000577"/>
    </source>
</evidence>
<evidence type="ECO:0000256" key="4">
    <source>
        <dbReference type="ARBA" id="ARBA00022741"/>
    </source>
</evidence>
<dbReference type="GO" id="GO:0003688">
    <property type="term" value="F:DNA replication origin binding"/>
    <property type="evidence" value="ECO:0007669"/>
    <property type="project" value="TreeGrafter"/>
</dbReference>
<dbReference type="GO" id="GO:0006270">
    <property type="term" value="P:DNA replication initiation"/>
    <property type="evidence" value="ECO:0007669"/>
    <property type="project" value="TreeGrafter"/>
</dbReference>
<dbReference type="InterPro" id="IPR027417">
    <property type="entry name" value="P-loop_NTPase"/>
</dbReference>
<gene>
    <name evidence="12" type="ORF">C4532_01520</name>
</gene>
<proteinExistence type="inferred from homology"/>
<dbReference type="Pfam" id="PF00308">
    <property type="entry name" value="Bac_DnaA"/>
    <property type="match status" value="1"/>
</dbReference>
<dbReference type="EMBL" id="QZKI01000010">
    <property type="protein sequence ID" value="RJP74784.1"/>
    <property type="molecule type" value="Genomic_DNA"/>
</dbReference>
<evidence type="ECO:0000256" key="2">
    <source>
        <dbReference type="ARBA" id="ARBA00022490"/>
    </source>
</evidence>
<evidence type="ECO:0000313" key="13">
    <source>
        <dbReference type="Proteomes" id="UP000285961"/>
    </source>
</evidence>
<dbReference type="Gene3D" id="3.40.50.300">
    <property type="entry name" value="P-loop containing nucleotide triphosphate hydrolases"/>
    <property type="match status" value="1"/>
</dbReference>
<evidence type="ECO:0000313" key="12">
    <source>
        <dbReference type="EMBL" id="RJP74784.1"/>
    </source>
</evidence>
<keyword evidence="4 8" id="KW-0547">Nucleotide-binding</keyword>
<protein>
    <recommendedName>
        <fullName evidence="8">Chromosomal replication initiator protein DnaA</fullName>
    </recommendedName>
</protein>
<evidence type="ECO:0000256" key="9">
    <source>
        <dbReference type="RuleBase" id="RU004227"/>
    </source>
</evidence>
<comment type="function">
    <text evidence="8">Plays an essential role in the initiation and regulation of chromosomal replication. ATP-DnaA binds to the origin of replication (oriC) to initiate formation of the DNA replication initiation complex once per cell cycle. Binds the DnaA box (a 9 base pair repeat at the origin) and separates the double-stranded (ds)DNA. Forms a right-handed helical filament on oriC DNA; dsDNA binds to the exterior of the filament while single-stranded (ss)DNA is stabiized in the filament's interior. The ATP-DnaA-oriC complex binds and stabilizes one strand of the AT-rich DNA unwinding element (DUE), permitting loading of DNA polymerase. After initiation quickly degrades to an ADP-DnaA complex that is not apt for DNA replication. Binds acidic phospholipids.</text>
</comment>
<feature type="domain" description="AAA+ ATPase" evidence="11">
    <location>
        <begin position="227"/>
        <end position="381"/>
    </location>
</feature>
<dbReference type="FunFam" id="3.40.50.300:FF:000668">
    <property type="entry name" value="Chromosomal replication initiator protein DnaA"/>
    <property type="match status" value="1"/>
</dbReference>
<reference evidence="12 13" key="1">
    <citation type="journal article" date="2017" name="ISME J.">
        <title>Energy and carbon metabolisms in a deep terrestrial subsurface fluid microbial community.</title>
        <authorList>
            <person name="Momper L."/>
            <person name="Jungbluth S.P."/>
            <person name="Lee M.D."/>
            <person name="Amend J.P."/>
        </authorList>
    </citation>
    <scope>NUCLEOTIDE SEQUENCE [LARGE SCALE GENOMIC DNA]</scope>
    <source>
        <strain evidence="12">SURF_17</strain>
    </source>
</reference>
<dbReference type="GO" id="GO:0005524">
    <property type="term" value="F:ATP binding"/>
    <property type="evidence" value="ECO:0007669"/>
    <property type="project" value="UniProtKB-KW"/>
</dbReference>
<dbReference type="Pfam" id="PF05157">
    <property type="entry name" value="MshEN"/>
    <property type="match status" value="1"/>
</dbReference>
<keyword evidence="6" id="KW-0446">Lipid-binding</keyword>
<keyword evidence="7 8" id="KW-0238">DNA-binding</keyword>
<keyword evidence="5 8" id="KW-0067">ATP-binding</keyword>
<sequence length="435" mass="49721">MVQERRKKETGAMKGANKKLGDLLIREEIVTRQQLEEALREQQSSHQFLGEILIRLNYISEDELIGFLVRQCRIPHLKLSNLQVATGVAELIPAEICRDYKLLPVDKLGTLLTVAMVNPLDIEALEKIKKIVNLRIKPILCSWADFNELYTKNYYSEERKIKQAHEELDAEQAKEQVKDAHEEPEQQEQKRQEGLIERFTFETFVVAEANSFTYALAKSIAESPGSEYNPLFIYGNTGLGKTHLSNAIGNEVVRQNHRKRVVYAPASRFIDEMLEGIEHEHLKEFRERYNTVDLLIVDDVQFLSSRTRAQEEFFNIFNTIYNGRKQIVLVSDVPPKKLEGLEKRLISRFEGGVVACVEEPDFQTRLAILRLRADEGGARVPDDVLKLLAQSIPSNVRELEGALKKLLAYSSLVGHEISVELTQEILKHLFRGVAS</sequence>
<evidence type="ECO:0000256" key="10">
    <source>
        <dbReference type="SAM" id="MobiDB-lite"/>
    </source>
</evidence>
<keyword evidence="3 8" id="KW-0235">DNA replication</keyword>
<dbReference type="InterPro" id="IPR020591">
    <property type="entry name" value="Chromosome_initiator_DnaA-like"/>
</dbReference>
<dbReference type="Proteomes" id="UP000285961">
    <property type="component" value="Unassembled WGS sequence"/>
</dbReference>
<dbReference type="InterPro" id="IPR003593">
    <property type="entry name" value="AAA+_ATPase"/>
</dbReference>
<evidence type="ECO:0000256" key="7">
    <source>
        <dbReference type="ARBA" id="ARBA00023125"/>
    </source>
</evidence>
<dbReference type="InterPro" id="IPR013317">
    <property type="entry name" value="DnaA_dom"/>
</dbReference>
<evidence type="ECO:0000256" key="5">
    <source>
        <dbReference type="ARBA" id="ARBA00022840"/>
    </source>
</evidence>
<organism evidence="12 13">
    <name type="scientific">Candidatus Abyssobacteria bacterium SURF_17</name>
    <dbReference type="NCBI Taxonomy" id="2093361"/>
    <lineage>
        <taxon>Bacteria</taxon>
        <taxon>Pseudomonadati</taxon>
        <taxon>Candidatus Hydrogenedentota</taxon>
        <taxon>Candidatus Abyssobacteria</taxon>
    </lineage>
</organism>
<dbReference type="InterPro" id="IPR007831">
    <property type="entry name" value="T2SS_GspE_N"/>
</dbReference>
<keyword evidence="2" id="KW-0963">Cytoplasm</keyword>
<dbReference type="PRINTS" id="PR00051">
    <property type="entry name" value="DNAA"/>
</dbReference>
<dbReference type="AlphaFoldDB" id="A0A419F8L6"/>
<dbReference type="SUPFAM" id="SSF160246">
    <property type="entry name" value="EspE N-terminal domain-like"/>
    <property type="match status" value="1"/>
</dbReference>
<dbReference type="GO" id="GO:0005886">
    <property type="term" value="C:plasma membrane"/>
    <property type="evidence" value="ECO:0007669"/>
    <property type="project" value="TreeGrafter"/>
</dbReference>
<evidence type="ECO:0000256" key="6">
    <source>
        <dbReference type="ARBA" id="ARBA00023121"/>
    </source>
</evidence>
<dbReference type="CDD" id="cd00009">
    <property type="entry name" value="AAA"/>
    <property type="match status" value="1"/>
</dbReference>
<dbReference type="Gene3D" id="1.10.8.60">
    <property type="match status" value="1"/>
</dbReference>
<dbReference type="Gene3D" id="3.30.300.160">
    <property type="entry name" value="Type II secretion system, protein E, N-terminal domain"/>
    <property type="match status" value="1"/>
</dbReference>
<dbReference type="GO" id="GO:0008289">
    <property type="term" value="F:lipid binding"/>
    <property type="evidence" value="ECO:0007669"/>
    <property type="project" value="UniProtKB-KW"/>
</dbReference>
<dbReference type="InterPro" id="IPR037257">
    <property type="entry name" value="T2SS_E_N_sf"/>
</dbReference>
<comment type="caution">
    <text evidence="12">The sequence shown here is derived from an EMBL/GenBank/DDBJ whole genome shotgun (WGS) entry which is preliminary data.</text>
</comment>
<evidence type="ECO:0000259" key="11">
    <source>
        <dbReference type="SMART" id="SM00382"/>
    </source>
</evidence>
<dbReference type="SMART" id="SM00382">
    <property type="entry name" value="AAA"/>
    <property type="match status" value="1"/>
</dbReference>
<accession>A0A419F8L6</accession>
<feature type="region of interest" description="Disordered" evidence="10">
    <location>
        <begin position="167"/>
        <end position="192"/>
    </location>
</feature>
<dbReference type="PANTHER" id="PTHR30050">
    <property type="entry name" value="CHROMOSOMAL REPLICATION INITIATOR PROTEIN DNAA"/>
    <property type="match status" value="1"/>
</dbReference>
<evidence type="ECO:0000256" key="3">
    <source>
        <dbReference type="ARBA" id="ARBA00022705"/>
    </source>
</evidence>
<dbReference type="SUPFAM" id="SSF52540">
    <property type="entry name" value="P-loop containing nucleoside triphosphate hydrolases"/>
    <property type="match status" value="1"/>
</dbReference>
<name>A0A419F8L6_9BACT</name>